<name>A0A0C9U6R0_PAXIN</name>
<dbReference type="HOGENOM" id="CLU_066702_0_0_1"/>
<dbReference type="Proteomes" id="UP000053647">
    <property type="component" value="Unassembled WGS sequence"/>
</dbReference>
<reference evidence="2 3" key="1">
    <citation type="submission" date="2014-06" db="EMBL/GenBank/DDBJ databases">
        <authorList>
            <consortium name="DOE Joint Genome Institute"/>
            <person name="Kuo A."/>
            <person name="Kohler A."/>
            <person name="Nagy L.G."/>
            <person name="Floudas D."/>
            <person name="Copeland A."/>
            <person name="Barry K.W."/>
            <person name="Cichocki N."/>
            <person name="Veneault-Fourrey C."/>
            <person name="LaButti K."/>
            <person name="Lindquist E.A."/>
            <person name="Lipzen A."/>
            <person name="Lundell T."/>
            <person name="Morin E."/>
            <person name="Murat C."/>
            <person name="Sun H."/>
            <person name="Tunlid A."/>
            <person name="Henrissat B."/>
            <person name="Grigoriev I.V."/>
            <person name="Hibbett D.S."/>
            <person name="Martin F."/>
            <person name="Nordberg H.P."/>
            <person name="Cantor M.N."/>
            <person name="Hua S.X."/>
        </authorList>
    </citation>
    <scope>NUCLEOTIDE SEQUENCE [LARGE SCALE GENOMIC DNA]</scope>
    <source>
        <strain evidence="2 3">ATCC 200175</strain>
    </source>
</reference>
<dbReference type="SUPFAM" id="SSF56112">
    <property type="entry name" value="Protein kinase-like (PK-like)"/>
    <property type="match status" value="1"/>
</dbReference>
<dbReference type="InterPro" id="IPR040976">
    <property type="entry name" value="Pkinase_fungal"/>
</dbReference>
<keyword evidence="3" id="KW-1185">Reference proteome</keyword>
<evidence type="ECO:0000313" key="3">
    <source>
        <dbReference type="Proteomes" id="UP000053647"/>
    </source>
</evidence>
<dbReference type="OrthoDB" id="5569250at2759"/>
<proteinExistence type="predicted"/>
<accession>A0A0C9U6R0</accession>
<feature type="domain" description="Fungal-type protein kinase" evidence="1">
    <location>
        <begin position="36"/>
        <end position="191"/>
    </location>
</feature>
<evidence type="ECO:0000313" key="2">
    <source>
        <dbReference type="EMBL" id="KIJ14851.1"/>
    </source>
</evidence>
<dbReference type="Pfam" id="PF17667">
    <property type="entry name" value="Pkinase_fungal"/>
    <property type="match status" value="1"/>
</dbReference>
<organism evidence="2 3">
    <name type="scientific">Paxillus involutus ATCC 200175</name>
    <dbReference type="NCBI Taxonomy" id="664439"/>
    <lineage>
        <taxon>Eukaryota</taxon>
        <taxon>Fungi</taxon>
        <taxon>Dikarya</taxon>
        <taxon>Basidiomycota</taxon>
        <taxon>Agaricomycotina</taxon>
        <taxon>Agaricomycetes</taxon>
        <taxon>Agaricomycetidae</taxon>
        <taxon>Boletales</taxon>
        <taxon>Paxilineae</taxon>
        <taxon>Paxillaceae</taxon>
        <taxon>Paxillus</taxon>
    </lineage>
</organism>
<evidence type="ECO:0000259" key="1">
    <source>
        <dbReference type="Pfam" id="PF17667"/>
    </source>
</evidence>
<sequence length="356" mass="40440">MLSLVQGIDRVPTLHDSWQVEVEDRIVDNTSRYRAEKERAAMKDIRTHVRLVTTPHARPLAHFHDKKELLKCVRDIFRIQSEAFSRHVLYRDCSVGNCMIEDGPDGPQGCLIDWERAVETTVRGQYDMIGTIPFLSVSLLEQMKAVISSGHRKTSASESASFAHSYFMQRSTVKYTPSDNIEALLFVLVSIIISYDGPMGQKRVSDGFDFDESLLAQWSNNGLEDLRSAMYSKFAFLIDRTEDCLVDEIAPYFEDILKVVEQWRQLHGRAYLTQGQVQFKDVFKILDDFIAEMPDGEKSPELQSNSLQLHEDSIAVSQAISSVNLTSPPPAASKKRLLDVDSMDSELMFSKCPRTF</sequence>
<gene>
    <name evidence="2" type="ORF">PAXINDRAFT_99896</name>
</gene>
<dbReference type="InterPro" id="IPR011009">
    <property type="entry name" value="Kinase-like_dom_sf"/>
</dbReference>
<reference evidence="3" key="2">
    <citation type="submission" date="2015-01" db="EMBL/GenBank/DDBJ databases">
        <title>Evolutionary Origins and Diversification of the Mycorrhizal Mutualists.</title>
        <authorList>
            <consortium name="DOE Joint Genome Institute"/>
            <consortium name="Mycorrhizal Genomics Consortium"/>
            <person name="Kohler A."/>
            <person name="Kuo A."/>
            <person name="Nagy L.G."/>
            <person name="Floudas D."/>
            <person name="Copeland A."/>
            <person name="Barry K.W."/>
            <person name="Cichocki N."/>
            <person name="Veneault-Fourrey C."/>
            <person name="LaButti K."/>
            <person name="Lindquist E.A."/>
            <person name="Lipzen A."/>
            <person name="Lundell T."/>
            <person name="Morin E."/>
            <person name="Murat C."/>
            <person name="Riley R."/>
            <person name="Ohm R."/>
            <person name="Sun H."/>
            <person name="Tunlid A."/>
            <person name="Henrissat B."/>
            <person name="Grigoriev I.V."/>
            <person name="Hibbett D.S."/>
            <person name="Martin F."/>
        </authorList>
    </citation>
    <scope>NUCLEOTIDE SEQUENCE [LARGE SCALE GENOMIC DNA]</scope>
    <source>
        <strain evidence="3">ATCC 200175</strain>
    </source>
</reference>
<dbReference type="PANTHER" id="PTHR38248">
    <property type="entry name" value="FUNK1 6"/>
    <property type="match status" value="1"/>
</dbReference>
<dbReference type="AlphaFoldDB" id="A0A0C9U6R0"/>
<dbReference type="PANTHER" id="PTHR38248:SF2">
    <property type="entry name" value="FUNK1 11"/>
    <property type="match status" value="1"/>
</dbReference>
<protein>
    <submittedName>
        <fullName evidence="2">Unplaced genomic scaffold PAXINscaffold_18, whole genome shotgun sequence</fullName>
    </submittedName>
</protein>
<dbReference type="EMBL" id="KN819340">
    <property type="protein sequence ID" value="KIJ14851.1"/>
    <property type="molecule type" value="Genomic_DNA"/>
</dbReference>